<organism evidence="2 3">
    <name type="scientific">Araneus ventricosus</name>
    <name type="common">Orbweaver spider</name>
    <name type="synonym">Epeira ventricosa</name>
    <dbReference type="NCBI Taxonomy" id="182803"/>
    <lineage>
        <taxon>Eukaryota</taxon>
        <taxon>Metazoa</taxon>
        <taxon>Ecdysozoa</taxon>
        <taxon>Arthropoda</taxon>
        <taxon>Chelicerata</taxon>
        <taxon>Arachnida</taxon>
        <taxon>Araneae</taxon>
        <taxon>Araneomorphae</taxon>
        <taxon>Entelegynae</taxon>
        <taxon>Araneoidea</taxon>
        <taxon>Araneidae</taxon>
        <taxon>Araneus</taxon>
    </lineage>
</organism>
<keyword evidence="1" id="KW-0732">Signal</keyword>
<evidence type="ECO:0000313" key="2">
    <source>
        <dbReference type="EMBL" id="GBO01587.1"/>
    </source>
</evidence>
<comment type="caution">
    <text evidence="2">The sequence shown here is derived from an EMBL/GenBank/DDBJ whole genome shotgun (WGS) entry which is preliminary data.</text>
</comment>
<protein>
    <submittedName>
        <fullName evidence="2">Uncharacterized protein</fullName>
    </submittedName>
</protein>
<keyword evidence="3" id="KW-1185">Reference proteome</keyword>
<feature type="chain" id="PRO_5021482603" evidence="1">
    <location>
        <begin position="20"/>
        <end position="245"/>
    </location>
</feature>
<sequence>MFCQFLWTARFVSWTIVQAATLRIVISDCSLSLCDWSFDGYLAQRKRLALKLMRKRLQGWPWQDPLMLRYRKRDFAGVGHLLRSACFCQFIRLFTAWLDCRSLDFYFLVVLFFTTRGWLPLCPWLCLGRQVWLAKFCNLFICAHQGAVGRSDSVIIFWIQANVVTLDLGPPLWGISLQMRSLVVAQPAALSSALCCVVVMSSLRHVRLVKSASALLAASPDKTYTSPDQTPCAIVSVDCLMSYYL</sequence>
<dbReference type="Proteomes" id="UP000499080">
    <property type="component" value="Unassembled WGS sequence"/>
</dbReference>
<accession>A0A4Y2TQB6</accession>
<proteinExistence type="predicted"/>
<evidence type="ECO:0000256" key="1">
    <source>
        <dbReference type="SAM" id="SignalP"/>
    </source>
</evidence>
<name>A0A4Y2TQB6_ARAVE</name>
<gene>
    <name evidence="2" type="ORF">AVEN_146965_1</name>
</gene>
<dbReference type="AlphaFoldDB" id="A0A4Y2TQB6"/>
<evidence type="ECO:0000313" key="3">
    <source>
        <dbReference type="Proteomes" id="UP000499080"/>
    </source>
</evidence>
<reference evidence="2 3" key="1">
    <citation type="journal article" date="2019" name="Sci. Rep.">
        <title>Orb-weaving spider Araneus ventricosus genome elucidates the spidroin gene catalogue.</title>
        <authorList>
            <person name="Kono N."/>
            <person name="Nakamura H."/>
            <person name="Ohtoshi R."/>
            <person name="Moran D.A.P."/>
            <person name="Shinohara A."/>
            <person name="Yoshida Y."/>
            <person name="Fujiwara M."/>
            <person name="Mori M."/>
            <person name="Tomita M."/>
            <person name="Arakawa K."/>
        </authorList>
    </citation>
    <scope>NUCLEOTIDE SEQUENCE [LARGE SCALE GENOMIC DNA]</scope>
</reference>
<feature type="signal peptide" evidence="1">
    <location>
        <begin position="1"/>
        <end position="19"/>
    </location>
</feature>
<dbReference type="EMBL" id="BGPR01029658">
    <property type="protein sequence ID" value="GBO01587.1"/>
    <property type="molecule type" value="Genomic_DNA"/>
</dbReference>